<dbReference type="EMBL" id="FNYW01000036">
    <property type="protein sequence ID" value="SEI95050.1"/>
    <property type="molecule type" value="Genomic_DNA"/>
</dbReference>
<accession>A0A1H6V344</accession>
<feature type="domain" description="N-acetyltransferase" evidence="3">
    <location>
        <begin position="6"/>
        <end position="154"/>
    </location>
</feature>
<sequence length="160" mass="19417">MPKQRLSIRRYNFHEEKSHQFYSIAEQVFNYGSPWTEDQYEETLARDMLVFFVAEIDNRLIGYIGGQLLFSEGEIYILAVSEDFQKQRVAYHLLERFKEECEEQGIRTIFLEVRKSNQVAQRFYEKNLFKEISVRKNYYNKPVEDALIMRYIMRKKEGRE</sequence>
<keyword evidence="1 4" id="KW-0808">Transferase</keyword>
<keyword evidence="5" id="KW-1185">Reference proteome</keyword>
<dbReference type="OrthoDB" id="9794566at2"/>
<dbReference type="InterPro" id="IPR051556">
    <property type="entry name" value="N-term/lysine_N-AcTrnsfr"/>
</dbReference>
<dbReference type="Proteomes" id="UP000198564">
    <property type="component" value="Unassembled WGS sequence"/>
</dbReference>
<reference evidence="5" key="1">
    <citation type="submission" date="2016-10" db="EMBL/GenBank/DDBJ databases">
        <authorList>
            <person name="Varghese N."/>
            <person name="Submissions S."/>
        </authorList>
    </citation>
    <scope>NUCLEOTIDE SEQUENCE [LARGE SCALE GENOMIC DNA]</scope>
    <source>
        <strain evidence="5">DSM 25751</strain>
    </source>
</reference>
<evidence type="ECO:0000313" key="5">
    <source>
        <dbReference type="Proteomes" id="UP000198564"/>
    </source>
</evidence>
<dbReference type="InterPro" id="IPR000182">
    <property type="entry name" value="GNAT_dom"/>
</dbReference>
<dbReference type="GO" id="GO:0008080">
    <property type="term" value="F:N-acetyltransferase activity"/>
    <property type="evidence" value="ECO:0007669"/>
    <property type="project" value="InterPro"/>
</dbReference>
<dbReference type="InterPro" id="IPR016181">
    <property type="entry name" value="Acyl_CoA_acyltransferase"/>
</dbReference>
<dbReference type="AlphaFoldDB" id="A0A1H6V344"/>
<dbReference type="InterPro" id="IPR006464">
    <property type="entry name" value="AcTrfase_RimI/Ard1"/>
</dbReference>
<dbReference type="RefSeq" id="WP_091636029.1">
    <property type="nucleotide sequence ID" value="NZ_FNYW01000036.1"/>
</dbReference>
<evidence type="ECO:0000259" key="3">
    <source>
        <dbReference type="PROSITE" id="PS51186"/>
    </source>
</evidence>
<dbReference type="PANTHER" id="PTHR42919:SF8">
    <property type="entry name" value="N-ALPHA-ACETYLTRANSFERASE 50"/>
    <property type="match status" value="1"/>
</dbReference>
<dbReference type="SUPFAM" id="SSF55729">
    <property type="entry name" value="Acyl-CoA N-acyltransferases (Nat)"/>
    <property type="match status" value="1"/>
</dbReference>
<name>A0A1H6V344_9LACT</name>
<dbReference type="NCBIfam" id="TIGR01575">
    <property type="entry name" value="rimI"/>
    <property type="match status" value="1"/>
</dbReference>
<protein>
    <submittedName>
        <fullName evidence="4">Ribosomal-protein-alanine N-acetyltransferase</fullName>
    </submittedName>
</protein>
<evidence type="ECO:0000256" key="1">
    <source>
        <dbReference type="ARBA" id="ARBA00022679"/>
    </source>
</evidence>
<organism evidence="4 5">
    <name type="scientific">Alkalibacterium gilvum</name>
    <dbReference type="NCBI Taxonomy" id="1130080"/>
    <lineage>
        <taxon>Bacteria</taxon>
        <taxon>Bacillati</taxon>
        <taxon>Bacillota</taxon>
        <taxon>Bacilli</taxon>
        <taxon>Lactobacillales</taxon>
        <taxon>Carnobacteriaceae</taxon>
        <taxon>Alkalibacterium</taxon>
    </lineage>
</organism>
<proteinExistence type="predicted"/>
<evidence type="ECO:0000313" key="4">
    <source>
        <dbReference type="EMBL" id="SEI95050.1"/>
    </source>
</evidence>
<dbReference type="Gene3D" id="3.40.630.30">
    <property type="match status" value="1"/>
</dbReference>
<dbReference type="PANTHER" id="PTHR42919">
    <property type="entry name" value="N-ALPHA-ACETYLTRANSFERASE"/>
    <property type="match status" value="1"/>
</dbReference>
<evidence type="ECO:0000256" key="2">
    <source>
        <dbReference type="ARBA" id="ARBA00023315"/>
    </source>
</evidence>
<dbReference type="PROSITE" id="PS51186">
    <property type="entry name" value="GNAT"/>
    <property type="match status" value="1"/>
</dbReference>
<gene>
    <name evidence="4" type="ORF">SAMN04488113_13623</name>
</gene>
<dbReference type="Pfam" id="PF00583">
    <property type="entry name" value="Acetyltransf_1"/>
    <property type="match status" value="1"/>
</dbReference>
<dbReference type="STRING" id="1130080.SAMN04488113_13623"/>
<dbReference type="CDD" id="cd04301">
    <property type="entry name" value="NAT_SF"/>
    <property type="match status" value="1"/>
</dbReference>
<keyword evidence="2" id="KW-0012">Acyltransferase</keyword>